<keyword evidence="8 9" id="KW-0472">Membrane</keyword>
<feature type="transmembrane region" description="Helical" evidence="9">
    <location>
        <begin position="248"/>
        <end position="271"/>
    </location>
</feature>
<keyword evidence="5" id="KW-0547">Nucleotide-binding</keyword>
<reference evidence="12" key="2">
    <citation type="journal article" date="2021" name="PeerJ">
        <title>Extensive microbial diversity within the chicken gut microbiome revealed by metagenomics and culture.</title>
        <authorList>
            <person name="Gilroy R."/>
            <person name="Ravi A."/>
            <person name="Getino M."/>
            <person name="Pursley I."/>
            <person name="Horton D.L."/>
            <person name="Alikhan N.F."/>
            <person name="Baker D."/>
            <person name="Gharbi K."/>
            <person name="Hall N."/>
            <person name="Watson M."/>
            <person name="Adriaenssens E.M."/>
            <person name="Foster-Nyarko E."/>
            <person name="Jarju S."/>
            <person name="Secka A."/>
            <person name="Antonio M."/>
            <person name="Oren A."/>
            <person name="Chaudhuri R.R."/>
            <person name="La Ragione R."/>
            <person name="Hildebrand F."/>
            <person name="Pallen M.J."/>
        </authorList>
    </citation>
    <scope>NUCLEOTIDE SEQUENCE</scope>
    <source>
        <strain evidence="12">USAMLcec3-3695</strain>
    </source>
</reference>
<dbReference type="GO" id="GO:0015421">
    <property type="term" value="F:ABC-type oligopeptide transporter activity"/>
    <property type="evidence" value="ECO:0007669"/>
    <property type="project" value="TreeGrafter"/>
</dbReference>
<evidence type="ECO:0000259" key="10">
    <source>
        <dbReference type="PROSITE" id="PS50893"/>
    </source>
</evidence>
<dbReference type="Pfam" id="PF00664">
    <property type="entry name" value="ABC_membrane"/>
    <property type="match status" value="1"/>
</dbReference>
<feature type="domain" description="ABC transporter" evidence="10">
    <location>
        <begin position="340"/>
        <end position="577"/>
    </location>
</feature>
<proteinExistence type="predicted"/>
<dbReference type="GO" id="GO:0005524">
    <property type="term" value="F:ATP binding"/>
    <property type="evidence" value="ECO:0007669"/>
    <property type="project" value="UniProtKB-KW"/>
</dbReference>
<feature type="transmembrane region" description="Helical" evidence="9">
    <location>
        <begin position="63"/>
        <end position="86"/>
    </location>
</feature>
<evidence type="ECO:0000313" key="12">
    <source>
        <dbReference type="EMBL" id="HIU58449.1"/>
    </source>
</evidence>
<dbReference type="InterPro" id="IPR036640">
    <property type="entry name" value="ABC1_TM_sf"/>
</dbReference>
<dbReference type="InterPro" id="IPR003593">
    <property type="entry name" value="AAA+_ATPase"/>
</dbReference>
<keyword evidence="7 9" id="KW-1133">Transmembrane helix</keyword>
<dbReference type="EMBL" id="DVNB01000123">
    <property type="protein sequence ID" value="HIU58449.1"/>
    <property type="molecule type" value="Genomic_DNA"/>
</dbReference>
<keyword evidence="6 12" id="KW-0067">ATP-binding</keyword>
<comment type="caution">
    <text evidence="12">The sequence shown here is derived from an EMBL/GenBank/DDBJ whole genome shotgun (WGS) entry which is preliminary data.</text>
</comment>
<evidence type="ECO:0000256" key="5">
    <source>
        <dbReference type="ARBA" id="ARBA00022741"/>
    </source>
</evidence>
<dbReference type="PANTHER" id="PTHR43394">
    <property type="entry name" value="ATP-DEPENDENT PERMEASE MDL1, MITOCHONDRIAL"/>
    <property type="match status" value="1"/>
</dbReference>
<name>A0A9D1MDV5_9FIRM</name>
<comment type="subcellular location">
    <subcellularLocation>
        <location evidence="1">Cell membrane</location>
        <topology evidence="1">Multi-pass membrane protein</topology>
    </subcellularLocation>
</comment>
<dbReference type="SUPFAM" id="SSF90123">
    <property type="entry name" value="ABC transporter transmembrane region"/>
    <property type="match status" value="1"/>
</dbReference>
<dbReference type="CDD" id="cd18542">
    <property type="entry name" value="ABC_6TM_YknU_like"/>
    <property type="match status" value="1"/>
</dbReference>
<dbReference type="GO" id="GO:0005886">
    <property type="term" value="C:plasma membrane"/>
    <property type="evidence" value="ECO:0007669"/>
    <property type="project" value="UniProtKB-SubCell"/>
</dbReference>
<sequence>MDKQLKKFRGIARFLKGNLHFLILALFAGMLNTAFNSLTPQIIRYTVDHIVDLGAAGNTRFLLYAALAVLASAAAAGFFTYLSNIWNAKGSEGFMKTMRDSLFRHIQRLPCSWHMKNKTGDIIQRCTNDVETIRSFLCTQLTEVIRIVFLILLYISIMFSMNARLSLIALAFIPFIIGYSAFFYSKISRRFLAADEAEGELTAKVQENLTGVRVVRAFGRESYETERFDEKNDTFASLWIKVGRLMSVYWGAGDLLTGIQIMTVLIAGTVFTVRGDISLGEFTAFVSYNASLAWPVRSLGRVLSNMSKAGVSIDRVNYILDSEEEPENDGGLKPPMDRDIEFKHVSFSYNGGHRVLDDVSFTAAAGTTVGILGGTGSGKSTLAALLDMLYTLPRDCGSIEIGGVEIRDIDRAYLRRNIGIVLQEPFLFSGTIHENIAAAYTGADEYEAVRSAARTASVDEAIEQFTEGYDTIVGERGVTLSGGQRQRVAIARMLVSGTPIKIFDDSLSAVDAETDMKIRKALSRETKGSTVILISHRITTLMHADKILVLDRGRLIESGTHDELCAMGGMYKRVYDIQTNIDETYLGESKEACDED</sequence>
<evidence type="ECO:0000256" key="4">
    <source>
        <dbReference type="ARBA" id="ARBA00022692"/>
    </source>
</evidence>
<dbReference type="PROSITE" id="PS50929">
    <property type="entry name" value="ABC_TM1F"/>
    <property type="match status" value="1"/>
</dbReference>
<feature type="domain" description="ABC transmembrane type-1" evidence="11">
    <location>
        <begin position="23"/>
        <end position="308"/>
    </location>
</feature>
<evidence type="ECO:0000256" key="6">
    <source>
        <dbReference type="ARBA" id="ARBA00022840"/>
    </source>
</evidence>
<dbReference type="InterPro" id="IPR027417">
    <property type="entry name" value="P-loop_NTPase"/>
</dbReference>
<evidence type="ECO:0000256" key="9">
    <source>
        <dbReference type="SAM" id="Phobius"/>
    </source>
</evidence>
<accession>A0A9D1MDV5</accession>
<dbReference type="GO" id="GO:0016887">
    <property type="term" value="F:ATP hydrolysis activity"/>
    <property type="evidence" value="ECO:0007669"/>
    <property type="project" value="InterPro"/>
</dbReference>
<organism evidence="12 13">
    <name type="scientific">Candidatus Ornithomonoglobus merdipullorum</name>
    <dbReference type="NCBI Taxonomy" id="2840895"/>
    <lineage>
        <taxon>Bacteria</taxon>
        <taxon>Bacillati</taxon>
        <taxon>Bacillota</taxon>
        <taxon>Clostridia</taxon>
        <taxon>Candidatus Ornithomonoglobus</taxon>
    </lineage>
</organism>
<dbReference type="AlphaFoldDB" id="A0A9D1MDV5"/>
<dbReference type="SMART" id="SM00382">
    <property type="entry name" value="AAA"/>
    <property type="match status" value="1"/>
</dbReference>
<dbReference type="PANTHER" id="PTHR43394:SF1">
    <property type="entry name" value="ATP-BINDING CASSETTE SUB-FAMILY B MEMBER 10, MITOCHONDRIAL"/>
    <property type="match status" value="1"/>
</dbReference>
<evidence type="ECO:0000313" key="13">
    <source>
        <dbReference type="Proteomes" id="UP000824109"/>
    </source>
</evidence>
<keyword evidence="4 9" id="KW-0812">Transmembrane</keyword>
<evidence type="ECO:0000256" key="2">
    <source>
        <dbReference type="ARBA" id="ARBA00022448"/>
    </source>
</evidence>
<dbReference type="FunFam" id="3.40.50.300:FF:000221">
    <property type="entry name" value="Multidrug ABC transporter ATP-binding protein"/>
    <property type="match status" value="1"/>
</dbReference>
<dbReference type="InterPro" id="IPR039421">
    <property type="entry name" value="Type_1_exporter"/>
</dbReference>
<feature type="transmembrane region" description="Helical" evidence="9">
    <location>
        <begin position="167"/>
        <end position="184"/>
    </location>
</feature>
<dbReference type="PROSITE" id="PS00211">
    <property type="entry name" value="ABC_TRANSPORTER_1"/>
    <property type="match status" value="1"/>
</dbReference>
<reference evidence="12" key="1">
    <citation type="submission" date="2020-10" db="EMBL/GenBank/DDBJ databases">
        <authorList>
            <person name="Gilroy R."/>
        </authorList>
    </citation>
    <scope>NUCLEOTIDE SEQUENCE</scope>
    <source>
        <strain evidence="12">USAMLcec3-3695</strain>
    </source>
</reference>
<evidence type="ECO:0000256" key="3">
    <source>
        <dbReference type="ARBA" id="ARBA00022475"/>
    </source>
</evidence>
<gene>
    <name evidence="12" type="ORF">IAA61_11645</name>
</gene>
<evidence type="ECO:0000256" key="1">
    <source>
        <dbReference type="ARBA" id="ARBA00004651"/>
    </source>
</evidence>
<feature type="transmembrane region" description="Helical" evidence="9">
    <location>
        <begin position="21"/>
        <end position="43"/>
    </location>
</feature>
<dbReference type="Proteomes" id="UP000824109">
    <property type="component" value="Unassembled WGS sequence"/>
</dbReference>
<keyword evidence="3" id="KW-1003">Cell membrane</keyword>
<keyword evidence="2" id="KW-0813">Transport</keyword>
<feature type="transmembrane region" description="Helical" evidence="9">
    <location>
        <begin position="144"/>
        <end position="161"/>
    </location>
</feature>
<dbReference type="SUPFAM" id="SSF52540">
    <property type="entry name" value="P-loop containing nucleoside triphosphate hydrolases"/>
    <property type="match status" value="1"/>
</dbReference>
<protein>
    <submittedName>
        <fullName evidence="12">ABC transporter ATP-binding protein</fullName>
    </submittedName>
</protein>
<dbReference type="InterPro" id="IPR017871">
    <property type="entry name" value="ABC_transporter-like_CS"/>
</dbReference>
<evidence type="ECO:0000256" key="8">
    <source>
        <dbReference type="ARBA" id="ARBA00023136"/>
    </source>
</evidence>
<dbReference type="PROSITE" id="PS50893">
    <property type="entry name" value="ABC_TRANSPORTER_2"/>
    <property type="match status" value="1"/>
</dbReference>
<dbReference type="Gene3D" id="3.40.50.300">
    <property type="entry name" value="P-loop containing nucleotide triphosphate hydrolases"/>
    <property type="match status" value="1"/>
</dbReference>
<dbReference type="InterPro" id="IPR011527">
    <property type="entry name" value="ABC1_TM_dom"/>
</dbReference>
<evidence type="ECO:0000259" key="11">
    <source>
        <dbReference type="PROSITE" id="PS50929"/>
    </source>
</evidence>
<dbReference type="InterPro" id="IPR003439">
    <property type="entry name" value="ABC_transporter-like_ATP-bd"/>
</dbReference>
<dbReference type="Gene3D" id="1.20.1560.10">
    <property type="entry name" value="ABC transporter type 1, transmembrane domain"/>
    <property type="match status" value="1"/>
</dbReference>
<dbReference type="Pfam" id="PF00005">
    <property type="entry name" value="ABC_tran"/>
    <property type="match status" value="1"/>
</dbReference>
<evidence type="ECO:0000256" key="7">
    <source>
        <dbReference type="ARBA" id="ARBA00022989"/>
    </source>
</evidence>